<sequence length="143" mass="16045">MILCVEVEEGEHVEKEIIQPSGDESRRLAEDRAHFDEMNILATHHPSNKDYGYGTVTDFVFFLRHMKIDEPKTPYHGYSDSEDDAECHSTKTHRRVSLVGTVDPVKLAEGIKAGTSRPPACLTKVASSDDEETELTPEQIGKF</sequence>
<dbReference type="Proteomes" id="UP000271098">
    <property type="component" value="Unassembled WGS sequence"/>
</dbReference>
<dbReference type="Gene3D" id="6.10.250.1050">
    <property type="match status" value="1"/>
</dbReference>
<evidence type="ECO:0000256" key="1">
    <source>
        <dbReference type="ARBA" id="ARBA00005472"/>
    </source>
</evidence>
<evidence type="ECO:0000313" key="4">
    <source>
        <dbReference type="Proteomes" id="UP000271098"/>
    </source>
</evidence>
<organism evidence="5">
    <name type="scientific">Gongylonema pulchrum</name>
    <dbReference type="NCBI Taxonomy" id="637853"/>
    <lineage>
        <taxon>Eukaryota</taxon>
        <taxon>Metazoa</taxon>
        <taxon>Ecdysozoa</taxon>
        <taxon>Nematoda</taxon>
        <taxon>Chromadorea</taxon>
        <taxon>Rhabditida</taxon>
        <taxon>Spirurina</taxon>
        <taxon>Spiruromorpha</taxon>
        <taxon>Spiruroidea</taxon>
        <taxon>Gongylonematidae</taxon>
        <taxon>Gongylonema</taxon>
    </lineage>
</organism>
<feature type="region of interest" description="Disordered" evidence="2">
    <location>
        <begin position="72"/>
        <end position="93"/>
    </location>
</feature>
<evidence type="ECO:0000313" key="5">
    <source>
        <dbReference type="WBParaSite" id="GPUH_0002150001-mRNA-1"/>
    </source>
</evidence>
<dbReference type="GO" id="GO:0004864">
    <property type="term" value="F:protein phosphatase inhibitor activity"/>
    <property type="evidence" value="ECO:0007669"/>
    <property type="project" value="InterPro"/>
</dbReference>
<keyword evidence="4" id="KW-1185">Reference proteome</keyword>
<evidence type="ECO:0000256" key="2">
    <source>
        <dbReference type="SAM" id="MobiDB-lite"/>
    </source>
</evidence>
<reference evidence="5" key="1">
    <citation type="submission" date="2016-06" db="UniProtKB">
        <authorList>
            <consortium name="WormBaseParasite"/>
        </authorList>
    </citation>
    <scope>IDENTIFICATION</scope>
</reference>
<dbReference type="AlphaFoldDB" id="A0A183EKI2"/>
<accession>A0A183EKI2</accession>
<comment type="similarity">
    <text evidence="1">Belongs to the protein phosphatase inhibitor 2 family.</text>
</comment>
<dbReference type="GO" id="GO:0009966">
    <property type="term" value="P:regulation of signal transduction"/>
    <property type="evidence" value="ECO:0007669"/>
    <property type="project" value="InterPro"/>
</dbReference>
<dbReference type="OrthoDB" id="551302at2759"/>
<reference evidence="3 4" key="2">
    <citation type="submission" date="2018-11" db="EMBL/GenBank/DDBJ databases">
        <authorList>
            <consortium name="Pathogen Informatics"/>
        </authorList>
    </citation>
    <scope>NUCLEOTIDE SEQUENCE [LARGE SCALE GENOMIC DNA]</scope>
</reference>
<name>A0A183EKI2_9BILA</name>
<proteinExistence type="inferred from homology"/>
<dbReference type="WBParaSite" id="GPUH_0002150001-mRNA-1">
    <property type="protein sequence ID" value="GPUH_0002150001-mRNA-1"/>
    <property type="gene ID" value="GPUH_0002150001"/>
</dbReference>
<dbReference type="Pfam" id="PF04979">
    <property type="entry name" value="IPP-2"/>
    <property type="match status" value="1"/>
</dbReference>
<dbReference type="InterPro" id="IPR007062">
    <property type="entry name" value="PPI-2"/>
</dbReference>
<dbReference type="EMBL" id="UYRT01092691">
    <property type="protein sequence ID" value="VDN38314.1"/>
    <property type="molecule type" value="Genomic_DNA"/>
</dbReference>
<evidence type="ECO:0000313" key="3">
    <source>
        <dbReference type="EMBL" id="VDN38314.1"/>
    </source>
</evidence>
<protein>
    <submittedName>
        <fullName evidence="5">Protein phosphatase inhibitor 2</fullName>
    </submittedName>
</protein>
<gene>
    <name evidence="3" type="ORF">GPUH_LOCUS21475</name>
</gene>